<proteinExistence type="predicted"/>
<organism evidence="7 8">
    <name type="scientific">Chryseobacterium gotjawalense</name>
    <dbReference type="NCBI Taxonomy" id="3042315"/>
    <lineage>
        <taxon>Bacteria</taxon>
        <taxon>Pseudomonadati</taxon>
        <taxon>Bacteroidota</taxon>
        <taxon>Flavobacteriia</taxon>
        <taxon>Flavobacteriales</taxon>
        <taxon>Weeksellaceae</taxon>
        <taxon>Chryseobacterium group</taxon>
        <taxon>Chryseobacterium</taxon>
    </lineage>
</organism>
<evidence type="ECO:0000313" key="8">
    <source>
        <dbReference type="Proteomes" id="UP001241656"/>
    </source>
</evidence>
<evidence type="ECO:0000256" key="1">
    <source>
        <dbReference type="ARBA" id="ARBA00004651"/>
    </source>
</evidence>
<sequence length="313" mass="35278">MKKLTFFWKTLMETFTEWNNSPAGKDAASLAYYAIFSIPGLLIIIIWIAGNFFGEEAIRGEISHQINSVMGQDAAQSIEDMVAGALIDRQNIFMKALGVASLIYGGTTVFFQLQKSLNKLWDVEAAPKKAIIKFLLDRANSLGMIIVIGFLLMITMVLSSLISLLNNFIMFRLGFETYVLMETVNYLSGFILVILVFAFMFKVLPDAEISWKAVWPGAFLTAVLFTIGKFLLSLYFSELKPTSVFGTAGTIVLIMMWINYSCMLIFFGAEFTKVYSQNKGFKIVPSRHAKWSAEKLYQESLKEKNFTASEMKQ</sequence>
<reference evidence="7 8" key="1">
    <citation type="submission" date="2023-05" db="EMBL/GenBank/DDBJ databases">
        <title>Genomic insight into Chryseobacterium sp. wdc7 isolated forest soil (Gotjawal).</title>
        <authorList>
            <person name="Park S.-J."/>
        </authorList>
    </citation>
    <scope>NUCLEOTIDE SEQUENCE [LARGE SCALE GENOMIC DNA]</scope>
    <source>
        <strain evidence="8">wdc7</strain>
    </source>
</reference>
<accession>A0ABY8R904</accession>
<name>A0ABY8R904_9FLAO</name>
<feature type="transmembrane region" description="Helical" evidence="6">
    <location>
        <begin position="184"/>
        <end position="201"/>
    </location>
</feature>
<evidence type="ECO:0000256" key="4">
    <source>
        <dbReference type="ARBA" id="ARBA00022989"/>
    </source>
</evidence>
<protein>
    <submittedName>
        <fullName evidence="7">YihY/virulence factor BrkB family protein</fullName>
    </submittedName>
</protein>
<evidence type="ECO:0000256" key="6">
    <source>
        <dbReference type="SAM" id="Phobius"/>
    </source>
</evidence>
<feature type="transmembrane region" description="Helical" evidence="6">
    <location>
        <begin position="248"/>
        <end position="269"/>
    </location>
</feature>
<keyword evidence="8" id="KW-1185">Reference proteome</keyword>
<dbReference type="NCBIfam" id="TIGR00765">
    <property type="entry name" value="yihY_not_rbn"/>
    <property type="match status" value="1"/>
</dbReference>
<feature type="transmembrane region" description="Helical" evidence="6">
    <location>
        <begin position="92"/>
        <end position="111"/>
    </location>
</feature>
<dbReference type="InterPro" id="IPR017039">
    <property type="entry name" value="Virul_fac_BrkB"/>
</dbReference>
<dbReference type="PANTHER" id="PTHR30213">
    <property type="entry name" value="INNER MEMBRANE PROTEIN YHJD"/>
    <property type="match status" value="1"/>
</dbReference>
<feature type="transmembrane region" description="Helical" evidence="6">
    <location>
        <begin position="142"/>
        <end position="164"/>
    </location>
</feature>
<feature type="transmembrane region" description="Helical" evidence="6">
    <location>
        <begin position="213"/>
        <end position="236"/>
    </location>
</feature>
<keyword evidence="5 6" id="KW-0472">Membrane</keyword>
<feature type="transmembrane region" description="Helical" evidence="6">
    <location>
        <begin position="30"/>
        <end position="50"/>
    </location>
</feature>
<evidence type="ECO:0000256" key="2">
    <source>
        <dbReference type="ARBA" id="ARBA00022475"/>
    </source>
</evidence>
<gene>
    <name evidence="7" type="ORF">QGN23_08215</name>
</gene>
<keyword evidence="2" id="KW-1003">Cell membrane</keyword>
<keyword evidence="3 6" id="KW-0812">Transmembrane</keyword>
<dbReference type="Pfam" id="PF03631">
    <property type="entry name" value="Virul_fac_BrkB"/>
    <property type="match status" value="1"/>
</dbReference>
<dbReference type="PIRSF" id="PIRSF035875">
    <property type="entry name" value="RNase_BN"/>
    <property type="match status" value="1"/>
</dbReference>
<dbReference type="RefSeq" id="WP_282903858.1">
    <property type="nucleotide sequence ID" value="NZ_CP124855.1"/>
</dbReference>
<evidence type="ECO:0000313" key="7">
    <source>
        <dbReference type="EMBL" id="WHF50432.1"/>
    </source>
</evidence>
<dbReference type="PANTHER" id="PTHR30213:SF1">
    <property type="entry name" value="INNER MEMBRANE PROTEIN YHJD"/>
    <property type="match status" value="1"/>
</dbReference>
<dbReference type="Proteomes" id="UP001241656">
    <property type="component" value="Chromosome"/>
</dbReference>
<dbReference type="EMBL" id="CP124855">
    <property type="protein sequence ID" value="WHF50432.1"/>
    <property type="molecule type" value="Genomic_DNA"/>
</dbReference>
<comment type="subcellular location">
    <subcellularLocation>
        <location evidence="1">Cell membrane</location>
        <topology evidence="1">Multi-pass membrane protein</topology>
    </subcellularLocation>
</comment>
<evidence type="ECO:0000256" key="5">
    <source>
        <dbReference type="ARBA" id="ARBA00023136"/>
    </source>
</evidence>
<keyword evidence="4 6" id="KW-1133">Transmembrane helix</keyword>
<evidence type="ECO:0000256" key="3">
    <source>
        <dbReference type="ARBA" id="ARBA00022692"/>
    </source>
</evidence>